<name>A0A7C4QRQ0_9PLAN</name>
<dbReference type="AlphaFoldDB" id="A0A7C4QRQ0"/>
<feature type="binding site" evidence="1">
    <location>
        <position position="78"/>
    </location>
    <ligand>
        <name>Mg(2+)</name>
        <dbReference type="ChEBI" id="CHEBI:18420"/>
        <label>1</label>
        <note>catalytic</note>
    </ligand>
</feature>
<accession>A0A7C4QRQ0</accession>
<feature type="binding site" evidence="1">
    <location>
        <position position="98"/>
    </location>
    <ligand>
        <name>Mg(2+)</name>
        <dbReference type="ChEBI" id="CHEBI:18420"/>
        <label>1</label>
        <note>catalytic</note>
    </ligand>
</feature>
<comment type="cofactor">
    <cofactor evidence="1">
        <name>Mg(2+)</name>
        <dbReference type="ChEBI" id="CHEBI:18420"/>
    </cofactor>
</comment>
<keyword evidence="1" id="KW-0460">Magnesium</keyword>
<reference evidence="2" key="1">
    <citation type="journal article" date="2020" name="mSystems">
        <title>Genome- and Community-Level Interaction Insights into Carbon Utilization and Element Cycling Functions of Hydrothermarchaeota in Hydrothermal Sediment.</title>
        <authorList>
            <person name="Zhou Z."/>
            <person name="Liu Y."/>
            <person name="Xu W."/>
            <person name="Pan J."/>
            <person name="Luo Z.H."/>
            <person name="Li M."/>
        </authorList>
    </citation>
    <scope>NUCLEOTIDE SEQUENCE [LARGE SCALE GENOMIC DNA]</scope>
    <source>
        <strain evidence="2">SpSt-508</strain>
    </source>
</reference>
<sequence>MDPEFVVTALSVQMPAILRWAGGIARGLRHHDIGLSGKASGSAATDALTLADLTVQELLVAALRDTDPIFRLCRIEAEESTGDLSRFAQESPLAIALDPIDGTKQYRDKTGNGYAVMLHLRDVEQVLYSLVYIPEKGEHGWWVEAYEERVACGPDDPSRPALDVVRSLPVITPESRLGGKKIYLIGFQHRDEAAARLVSAAGLEGVASDAMPGSIYELLARGEFAGSLIHSPNVYDFPVSLQLARLLGGDAVWVHSGEPVHFRETWVDERADMLRLPGIIACAVDRSVLATLVEVARCWNPQRYHPETEL</sequence>
<evidence type="ECO:0000313" key="2">
    <source>
        <dbReference type="EMBL" id="HGT40625.1"/>
    </source>
</evidence>
<evidence type="ECO:0000256" key="1">
    <source>
        <dbReference type="PIRSR" id="PIRSR600760-2"/>
    </source>
</evidence>
<proteinExistence type="predicted"/>
<dbReference type="InterPro" id="IPR000760">
    <property type="entry name" value="Inositol_monophosphatase-like"/>
</dbReference>
<dbReference type="Pfam" id="PF00459">
    <property type="entry name" value="Inositol_P"/>
    <property type="match status" value="1"/>
</dbReference>
<dbReference type="EMBL" id="DSVQ01000018">
    <property type="protein sequence ID" value="HGT40625.1"/>
    <property type="molecule type" value="Genomic_DNA"/>
</dbReference>
<keyword evidence="1" id="KW-0479">Metal-binding</keyword>
<dbReference type="GO" id="GO:0046872">
    <property type="term" value="F:metal ion binding"/>
    <property type="evidence" value="ECO:0007669"/>
    <property type="project" value="UniProtKB-KW"/>
</dbReference>
<protein>
    <submittedName>
        <fullName evidence="2">Inositol monophosphatase</fullName>
    </submittedName>
</protein>
<feature type="binding site" evidence="1">
    <location>
        <position position="101"/>
    </location>
    <ligand>
        <name>Mg(2+)</name>
        <dbReference type="ChEBI" id="CHEBI:18420"/>
        <label>1</label>
        <note>catalytic</note>
    </ligand>
</feature>
<dbReference type="SUPFAM" id="SSF56655">
    <property type="entry name" value="Carbohydrate phosphatase"/>
    <property type="match status" value="1"/>
</dbReference>
<feature type="binding site" evidence="1">
    <location>
        <position position="100"/>
    </location>
    <ligand>
        <name>Mg(2+)</name>
        <dbReference type="ChEBI" id="CHEBI:18420"/>
        <label>1</label>
        <note>catalytic</note>
    </ligand>
</feature>
<gene>
    <name evidence="2" type="ORF">ENS64_15385</name>
</gene>
<organism evidence="2">
    <name type="scientific">Schlesneria paludicola</name>
    <dbReference type="NCBI Taxonomy" id="360056"/>
    <lineage>
        <taxon>Bacteria</taxon>
        <taxon>Pseudomonadati</taxon>
        <taxon>Planctomycetota</taxon>
        <taxon>Planctomycetia</taxon>
        <taxon>Planctomycetales</taxon>
        <taxon>Planctomycetaceae</taxon>
        <taxon>Schlesneria</taxon>
    </lineage>
</organism>
<dbReference type="Gene3D" id="3.30.540.10">
    <property type="entry name" value="Fructose-1,6-Bisphosphatase, subunit A, domain 1"/>
    <property type="match status" value="1"/>
</dbReference>
<comment type="caution">
    <text evidence="2">The sequence shown here is derived from an EMBL/GenBank/DDBJ whole genome shotgun (WGS) entry which is preliminary data.</text>
</comment>